<sequence length="1090" mass="123804">MLGELMVLPKNMIKIVFSAENLLFISDLIVKININADLWLIHINSLSANILIKLYSQMCSLTLIKIQFVALTILKINRIQLMKSQKLIVAAPSQLKSSNVSPRTSPNLNKLAYRTQVQTPAAGKIKEISKKSTVKRSLVANPKVKEVPSQQPSIQPREDSCFIEQSTLSTQKSNRGTTNQHKEDPNPTTFSNARRISYLDPPSKNTLKNSDFMGDKKKTHDQNKILKSQNFSATSKLASTQLNTPTLQSELFSTMRDTQQQQSYPAQLNYGKQSLGSKHNPCAEQSMQSFNQTQEPFSQRDEQANKGGYLLMDMVEVGRSSESEGESFDESEGNIEQSYITKQLPRAVGIFHNIFQTNQLNLGENQTLERILDEADRKGCGRTDEVYGSTLNLQSTQAQTYVKTVQPSKAKPPLQGIRQAFGLLQLCNNVRLPQKVLPRVEVGEITRSDISHRFSITSRISQGGDCSVPDICTNSSLSNNSRKVANFRQNGSILSAEGPLFPVDHRDPDCKVTHNSCLHMSEEKSSSSSLDGENHNQCSCCQQNNFSNTLKSQLQSKFMINLETVLNQEQKLYSIFEHLKSYTDSVPQYFMDLATLCEDWWSISKDSACLFDIYKIYRDSQTRKILRRALILETITVVLTVHHSHAHNSNKKQIRKLARMQYVTHQNLLHIICMIMQRMGLENCDSNMWAVSLKECVIEKVNAPSEMKNGQIFLMDEAPRNEILTQNNCFLTRKLKRLSKKSPNPQSILFTNIAFFLQEIDKTHINKVKETLVSALNHEASQNIQLSQQQQQPFWQEYQVEDLECDESLNLPNHPLPPVVQDMHLSTIHEDCSYCSLSGSQPPQQQTDYTPISIPYLPPLNTSFRKFTLVLDLDETLIHYVETSFDEESNLSSQYCATNQQNANGNGVGQFLIRPGAHKFLREMSKYYEIVIFTAAMQDYADWVLDQLDVEQCISYRLYRQHAIPAGQFFIKDLSRIGRELSHTLIVDNVAENFQLQPDNGVFIRTWIDDPNDNALDELAPLLKEIVVKRIGDVRDALRIFRIQMMEQVQRGILKPQLSLDYPSANTSHYSSASNSRDDQARRQGAASRK</sequence>
<dbReference type="Pfam" id="PF03031">
    <property type="entry name" value="NIF"/>
    <property type="match status" value="1"/>
</dbReference>
<keyword evidence="4" id="KW-1185">Reference proteome</keyword>
<dbReference type="InterPro" id="IPR023214">
    <property type="entry name" value="HAD_sf"/>
</dbReference>
<dbReference type="InterPro" id="IPR004274">
    <property type="entry name" value="FCP1_dom"/>
</dbReference>
<dbReference type="Proteomes" id="UP000785679">
    <property type="component" value="Unassembled WGS sequence"/>
</dbReference>
<evidence type="ECO:0000313" key="4">
    <source>
        <dbReference type="Proteomes" id="UP000785679"/>
    </source>
</evidence>
<evidence type="ECO:0000256" key="1">
    <source>
        <dbReference type="SAM" id="MobiDB-lite"/>
    </source>
</evidence>
<name>A0A8J8T9J3_HALGN</name>
<dbReference type="NCBIfam" id="TIGR02251">
    <property type="entry name" value="HIF-SF_euk"/>
    <property type="match status" value="1"/>
</dbReference>
<feature type="compositionally biased region" description="Polar residues" evidence="1">
    <location>
        <begin position="163"/>
        <end position="179"/>
    </location>
</feature>
<dbReference type="SUPFAM" id="SSF56784">
    <property type="entry name" value="HAD-like"/>
    <property type="match status" value="1"/>
</dbReference>
<evidence type="ECO:0000313" key="3">
    <source>
        <dbReference type="EMBL" id="TNV87572.1"/>
    </source>
</evidence>
<feature type="region of interest" description="Disordered" evidence="1">
    <location>
        <begin position="139"/>
        <end position="217"/>
    </location>
</feature>
<dbReference type="CDD" id="cd07521">
    <property type="entry name" value="HAD_FCP1-like"/>
    <property type="match status" value="1"/>
</dbReference>
<dbReference type="InterPro" id="IPR011948">
    <property type="entry name" value="Dullard_phosphatase"/>
</dbReference>
<dbReference type="Gene3D" id="3.40.50.1000">
    <property type="entry name" value="HAD superfamily/HAD-like"/>
    <property type="match status" value="1"/>
</dbReference>
<dbReference type="EMBL" id="RRYP01000348">
    <property type="protein sequence ID" value="TNV87572.1"/>
    <property type="molecule type" value="Genomic_DNA"/>
</dbReference>
<dbReference type="InterPro" id="IPR036412">
    <property type="entry name" value="HAD-like_sf"/>
</dbReference>
<proteinExistence type="predicted"/>
<dbReference type="PROSITE" id="PS50969">
    <property type="entry name" value="FCP1"/>
    <property type="match status" value="1"/>
</dbReference>
<dbReference type="GO" id="GO:0016791">
    <property type="term" value="F:phosphatase activity"/>
    <property type="evidence" value="ECO:0007669"/>
    <property type="project" value="InterPro"/>
</dbReference>
<accession>A0A8J8T9J3</accession>
<feature type="domain" description="FCP1 homology" evidence="2">
    <location>
        <begin position="862"/>
        <end position="1026"/>
    </location>
</feature>
<evidence type="ECO:0000259" key="2">
    <source>
        <dbReference type="PROSITE" id="PS50969"/>
    </source>
</evidence>
<dbReference type="OrthoDB" id="277011at2759"/>
<comment type="caution">
    <text evidence="3">The sequence shown here is derived from an EMBL/GenBank/DDBJ whole genome shotgun (WGS) entry which is preliminary data.</text>
</comment>
<dbReference type="SMART" id="SM00577">
    <property type="entry name" value="CPDc"/>
    <property type="match status" value="1"/>
</dbReference>
<gene>
    <name evidence="3" type="ORF">FGO68_gene2693</name>
</gene>
<protein>
    <recommendedName>
        <fullName evidence="2">FCP1 homology domain-containing protein</fullName>
    </recommendedName>
</protein>
<reference evidence="3" key="1">
    <citation type="submission" date="2019-06" db="EMBL/GenBank/DDBJ databases">
        <authorList>
            <person name="Zheng W."/>
        </authorList>
    </citation>
    <scope>NUCLEOTIDE SEQUENCE</scope>
    <source>
        <strain evidence="3">QDHG01</strain>
    </source>
</reference>
<dbReference type="InterPro" id="IPR050365">
    <property type="entry name" value="TIM50"/>
</dbReference>
<dbReference type="FunFam" id="3.40.50.1000:FF:000184">
    <property type="entry name" value="Uncharacterized protein"/>
    <property type="match status" value="1"/>
</dbReference>
<feature type="region of interest" description="Disordered" evidence="1">
    <location>
        <begin position="1065"/>
        <end position="1090"/>
    </location>
</feature>
<feature type="compositionally biased region" description="Polar residues" evidence="1">
    <location>
        <begin position="1065"/>
        <end position="1075"/>
    </location>
</feature>
<dbReference type="PANTHER" id="PTHR12210">
    <property type="entry name" value="DULLARD PROTEIN PHOSPHATASE"/>
    <property type="match status" value="1"/>
</dbReference>
<organism evidence="3 4">
    <name type="scientific">Halteria grandinella</name>
    <dbReference type="NCBI Taxonomy" id="5974"/>
    <lineage>
        <taxon>Eukaryota</taxon>
        <taxon>Sar</taxon>
        <taxon>Alveolata</taxon>
        <taxon>Ciliophora</taxon>
        <taxon>Intramacronucleata</taxon>
        <taxon>Spirotrichea</taxon>
        <taxon>Stichotrichia</taxon>
        <taxon>Sporadotrichida</taxon>
        <taxon>Halteriidae</taxon>
        <taxon>Halteria</taxon>
    </lineage>
</organism>
<dbReference type="AlphaFoldDB" id="A0A8J8T9J3"/>